<keyword evidence="2" id="KW-0963">Cytoplasm</keyword>
<dbReference type="PROSITE" id="PS00018">
    <property type="entry name" value="EF_HAND_1"/>
    <property type="match status" value="1"/>
</dbReference>
<keyword evidence="3" id="KW-0479">Metal-binding</keyword>
<keyword evidence="9" id="KW-1185">Reference proteome</keyword>
<dbReference type="SMART" id="SM00054">
    <property type="entry name" value="EFh"/>
    <property type="match status" value="4"/>
</dbReference>
<dbReference type="InterPro" id="IPR051426">
    <property type="entry name" value="Peflin/Sorcin_CaBP"/>
</dbReference>
<feature type="compositionally biased region" description="Low complexity" evidence="6">
    <location>
        <begin position="118"/>
        <end position="149"/>
    </location>
</feature>
<reference evidence="8 9" key="1">
    <citation type="submission" date="2017-04" db="EMBL/GenBank/DDBJ databases">
        <title>Genome sequencing of [Candida] sorbophila.</title>
        <authorList>
            <person name="Ahn J.O."/>
        </authorList>
    </citation>
    <scope>NUCLEOTIDE SEQUENCE [LARGE SCALE GENOMIC DNA]</scope>
    <source>
        <strain evidence="8 9">DS02</strain>
    </source>
</reference>
<evidence type="ECO:0000256" key="5">
    <source>
        <dbReference type="ARBA" id="ARBA00022837"/>
    </source>
</evidence>
<dbReference type="InterPro" id="IPR002048">
    <property type="entry name" value="EF_hand_dom"/>
</dbReference>
<keyword evidence="4" id="KW-0677">Repeat</keyword>
<feature type="region of interest" description="Disordered" evidence="6">
    <location>
        <begin position="1"/>
        <end position="207"/>
    </location>
</feature>
<dbReference type="PANTHER" id="PTHR46212">
    <property type="entry name" value="PEFLIN"/>
    <property type="match status" value="1"/>
</dbReference>
<evidence type="ECO:0000256" key="2">
    <source>
        <dbReference type="ARBA" id="ARBA00022490"/>
    </source>
</evidence>
<dbReference type="GO" id="GO:0005737">
    <property type="term" value="C:cytoplasm"/>
    <property type="evidence" value="ECO:0007669"/>
    <property type="project" value="UniProtKB-SubCell"/>
</dbReference>
<dbReference type="OrthoDB" id="186625at2759"/>
<dbReference type="PANTHER" id="PTHR46212:SF3">
    <property type="entry name" value="GH27120P"/>
    <property type="match status" value="1"/>
</dbReference>
<evidence type="ECO:0000313" key="9">
    <source>
        <dbReference type="Proteomes" id="UP000238350"/>
    </source>
</evidence>
<feature type="domain" description="EF-hand" evidence="7">
    <location>
        <begin position="271"/>
        <end position="306"/>
    </location>
</feature>
<dbReference type="Pfam" id="PF13202">
    <property type="entry name" value="EF-hand_5"/>
    <property type="match status" value="1"/>
</dbReference>
<sequence length="377" mass="42440">MRDDLPRFPTPSEAFGGKKASTKSPAYGDLGNIPSLPTQRRRDTSSPVSQYAPAPSRPPAQAGPVPQQRNGSGGYSRQKAQLPSQTHEQDPQRAYGQAPQGYYQGSQPSFHSAPRNNYAPQQPQQQSSQQQAYYSHHQPSGQPRSQSQPQLPPQPQHHRPRVTPPQQLASPTSQQRQQSIPQSQRGPTAMPQPPQPQAPPQPRQPRDDLRALFDSVDRNKTGYLTEAELSSALVNGDYSRFDPNTVRVMIRMFDRDNDGALHFREFGQLWKYLHEWRKIFDQFDTNASEAITVDEFSAALAAFGYKLMPECVQFVFATGSRVNKSTGIREMSFDMFVKSCINIKSITDTFKKYDSDRDGFVTMSFEDFLTEVTKLVT</sequence>
<dbReference type="SUPFAM" id="SSF47473">
    <property type="entry name" value="EF-hand"/>
    <property type="match status" value="1"/>
</dbReference>
<dbReference type="PROSITE" id="PS50222">
    <property type="entry name" value="EF_HAND_2"/>
    <property type="match status" value="2"/>
</dbReference>
<evidence type="ECO:0000256" key="1">
    <source>
        <dbReference type="ARBA" id="ARBA00004496"/>
    </source>
</evidence>
<feature type="compositionally biased region" description="Low complexity" evidence="6">
    <location>
        <begin position="164"/>
        <end position="185"/>
    </location>
</feature>
<evidence type="ECO:0000256" key="4">
    <source>
        <dbReference type="ARBA" id="ARBA00022737"/>
    </source>
</evidence>
<dbReference type="InterPro" id="IPR011992">
    <property type="entry name" value="EF-hand-dom_pair"/>
</dbReference>
<evidence type="ECO:0000256" key="6">
    <source>
        <dbReference type="SAM" id="MobiDB-lite"/>
    </source>
</evidence>
<dbReference type="STRING" id="45607.A0A2T0FFS2"/>
<organism evidence="8 9">
    <name type="scientific">Wickerhamiella sorbophila</name>
    <dbReference type="NCBI Taxonomy" id="45607"/>
    <lineage>
        <taxon>Eukaryota</taxon>
        <taxon>Fungi</taxon>
        <taxon>Dikarya</taxon>
        <taxon>Ascomycota</taxon>
        <taxon>Saccharomycotina</taxon>
        <taxon>Dipodascomycetes</taxon>
        <taxon>Dipodascales</taxon>
        <taxon>Trichomonascaceae</taxon>
        <taxon>Wickerhamiella</taxon>
    </lineage>
</organism>
<evidence type="ECO:0000259" key="7">
    <source>
        <dbReference type="PROSITE" id="PS50222"/>
    </source>
</evidence>
<feature type="domain" description="EF-hand" evidence="7">
    <location>
        <begin position="204"/>
        <end position="239"/>
    </location>
</feature>
<evidence type="ECO:0000256" key="3">
    <source>
        <dbReference type="ARBA" id="ARBA00022723"/>
    </source>
</evidence>
<dbReference type="GeneID" id="36515204"/>
<gene>
    <name evidence="8" type="ORF">B9G98_01455</name>
</gene>
<dbReference type="AlphaFoldDB" id="A0A2T0FFS2"/>
<feature type="compositionally biased region" description="Pro residues" evidence="6">
    <location>
        <begin position="190"/>
        <end position="203"/>
    </location>
</feature>
<dbReference type="InterPro" id="IPR018247">
    <property type="entry name" value="EF_Hand_1_Ca_BS"/>
</dbReference>
<comment type="subcellular location">
    <subcellularLocation>
        <location evidence="1">Cytoplasm</location>
    </subcellularLocation>
</comment>
<dbReference type="RefSeq" id="XP_024663781.1">
    <property type="nucleotide sequence ID" value="XM_024808013.1"/>
</dbReference>
<keyword evidence="5" id="KW-0106">Calcium</keyword>
<protein>
    <submittedName>
        <fullName evidence="8">Programmed cell death protein 6</fullName>
    </submittedName>
</protein>
<accession>A0A2T0FFS2</accession>
<dbReference type="EMBL" id="NDIQ01000001">
    <property type="protein sequence ID" value="PRT53835.1"/>
    <property type="molecule type" value="Genomic_DNA"/>
</dbReference>
<comment type="caution">
    <text evidence="8">The sequence shown here is derived from an EMBL/GenBank/DDBJ whole genome shotgun (WGS) entry which is preliminary data.</text>
</comment>
<dbReference type="Gene3D" id="1.10.238.10">
    <property type="entry name" value="EF-hand"/>
    <property type="match status" value="1"/>
</dbReference>
<dbReference type="CDD" id="cd16180">
    <property type="entry name" value="EFh_PEF_Group_I"/>
    <property type="match status" value="1"/>
</dbReference>
<name>A0A2T0FFS2_9ASCO</name>
<dbReference type="Proteomes" id="UP000238350">
    <property type="component" value="Unassembled WGS sequence"/>
</dbReference>
<evidence type="ECO:0000313" key="8">
    <source>
        <dbReference type="EMBL" id="PRT53835.1"/>
    </source>
</evidence>
<dbReference type="Pfam" id="PF13499">
    <property type="entry name" value="EF-hand_7"/>
    <property type="match status" value="1"/>
</dbReference>
<proteinExistence type="predicted"/>
<dbReference type="GO" id="GO:0048306">
    <property type="term" value="F:calcium-dependent protein binding"/>
    <property type="evidence" value="ECO:0007669"/>
    <property type="project" value="UniProtKB-ARBA"/>
</dbReference>
<dbReference type="GO" id="GO:0005509">
    <property type="term" value="F:calcium ion binding"/>
    <property type="evidence" value="ECO:0007669"/>
    <property type="project" value="InterPro"/>
</dbReference>